<evidence type="ECO:0000256" key="1">
    <source>
        <dbReference type="ARBA" id="ARBA00023224"/>
    </source>
</evidence>
<evidence type="ECO:0000256" key="3">
    <source>
        <dbReference type="SAM" id="Coils"/>
    </source>
</evidence>
<dbReference type="GO" id="GO:0016020">
    <property type="term" value="C:membrane"/>
    <property type="evidence" value="ECO:0007669"/>
    <property type="project" value="InterPro"/>
</dbReference>
<dbReference type="GO" id="GO:0020037">
    <property type="term" value="F:heme binding"/>
    <property type="evidence" value="ECO:0007669"/>
    <property type="project" value="InterPro"/>
</dbReference>
<dbReference type="Pfam" id="PF00015">
    <property type="entry name" value="MCPsignal"/>
    <property type="match status" value="1"/>
</dbReference>
<keyword evidence="4" id="KW-1133">Transmembrane helix</keyword>
<keyword evidence="7" id="KW-1185">Reference proteome</keyword>
<dbReference type="SUPFAM" id="SSF58104">
    <property type="entry name" value="Methyl-accepting chemotaxis protein (MCP) signaling domain"/>
    <property type="match status" value="1"/>
</dbReference>
<protein>
    <submittedName>
        <fullName evidence="6">Methyl-accepting chemotaxis protein</fullName>
    </submittedName>
</protein>
<keyword evidence="1 2" id="KW-0807">Transducer</keyword>
<dbReference type="Proteomes" id="UP001144256">
    <property type="component" value="Unassembled WGS sequence"/>
</dbReference>
<name>A0A9W6DD65_9FIRM</name>
<feature type="coiled-coil region" evidence="3">
    <location>
        <begin position="152"/>
        <end position="179"/>
    </location>
</feature>
<evidence type="ECO:0000313" key="6">
    <source>
        <dbReference type="EMBL" id="GKX28261.1"/>
    </source>
</evidence>
<keyword evidence="3" id="KW-0175">Coiled coil</keyword>
<dbReference type="InterPro" id="IPR024096">
    <property type="entry name" value="NO_sig/Golgi_transp_ligand-bd"/>
</dbReference>
<dbReference type="SMART" id="SM00283">
    <property type="entry name" value="MA"/>
    <property type="match status" value="1"/>
</dbReference>
<sequence>MMKGTVVSTWIKTCRKQYSEQVVNAALENVGWKANQTFSPLADIEDTKVFKLFSIIASKVNVGEDKLWRHIGKDNIITFSHDYPGFFHHDNLYHFLKSMDDVHSVVMKRIKGAKPPKLEFEVVSPREVVFTYNSHRGMFDYFMGLIEGAADYFNEQIEIEQLEKKDDELKLKLTFQQDLQYKKTYFINKLLSFGFIKDVHLKISILTALLSGLFLQLVFLFLNVRESQVLTTVSIVLISLLSVYLSSKILYRPYKEIIKEVKNFSNKNYTVLTDIRTKDQFEEIFKVINTYKKNITRDFVGFKGLVDEMNTFSKSISGIANNMNNTSDEISDVVEQLATAAVSQAEETEHSIYTLNDNVGQINNIAKEEQTNKKDLEVSVDQIDNSFKEVESTATEINMLLNRFKQVQENGLKLKTRAEQITEIVSIVSAISGQTNLLALNASIEAARAGEAGKGFAVVADEVRNLSEETDDAVEKIKNNLNEFVQDIEKLVEDVASQYNVLVKENSSLGEAVESSSTANINIKEVAEKMIDTSQRLESEANSMSKVFQNIESLAAIAEENSASAEQVSANVTDYTVHIKGITDSLNTFKEITVDFKDEISQYKI</sequence>
<dbReference type="PANTHER" id="PTHR32089">
    <property type="entry name" value="METHYL-ACCEPTING CHEMOTAXIS PROTEIN MCPB"/>
    <property type="match status" value="1"/>
</dbReference>
<feature type="domain" description="Methyl-accepting transducer" evidence="5">
    <location>
        <begin position="319"/>
        <end position="576"/>
    </location>
</feature>
<dbReference type="Pfam" id="PF07700">
    <property type="entry name" value="HNOB"/>
    <property type="match status" value="1"/>
</dbReference>
<dbReference type="InterPro" id="IPR038158">
    <property type="entry name" value="H-NOX_domain_sf"/>
</dbReference>
<feature type="coiled-coil region" evidence="3">
    <location>
        <begin position="460"/>
        <end position="494"/>
    </location>
</feature>
<feature type="transmembrane region" description="Helical" evidence="4">
    <location>
        <begin position="228"/>
        <end position="245"/>
    </location>
</feature>
<dbReference type="PANTHER" id="PTHR32089:SF112">
    <property type="entry name" value="LYSOZYME-LIKE PROTEIN-RELATED"/>
    <property type="match status" value="1"/>
</dbReference>
<dbReference type="PROSITE" id="PS50111">
    <property type="entry name" value="CHEMOTAXIS_TRANSDUC_2"/>
    <property type="match status" value="1"/>
</dbReference>
<evidence type="ECO:0000256" key="2">
    <source>
        <dbReference type="PROSITE-ProRule" id="PRU00284"/>
    </source>
</evidence>
<dbReference type="Gene3D" id="3.90.1520.10">
    <property type="entry name" value="H-NOX domain"/>
    <property type="match status" value="1"/>
</dbReference>
<dbReference type="Gene3D" id="1.10.287.950">
    <property type="entry name" value="Methyl-accepting chemotaxis protein"/>
    <property type="match status" value="1"/>
</dbReference>
<feature type="transmembrane region" description="Helical" evidence="4">
    <location>
        <begin position="199"/>
        <end position="222"/>
    </location>
</feature>
<comment type="caution">
    <text evidence="6">The sequence shown here is derived from an EMBL/GenBank/DDBJ whole genome shotgun (WGS) entry which is preliminary data.</text>
</comment>
<evidence type="ECO:0000259" key="5">
    <source>
        <dbReference type="PROSITE" id="PS50111"/>
    </source>
</evidence>
<organism evidence="6 7">
    <name type="scientific">Vallitalea longa</name>
    <dbReference type="NCBI Taxonomy" id="2936439"/>
    <lineage>
        <taxon>Bacteria</taxon>
        <taxon>Bacillati</taxon>
        <taxon>Bacillota</taxon>
        <taxon>Clostridia</taxon>
        <taxon>Lachnospirales</taxon>
        <taxon>Vallitaleaceae</taxon>
        <taxon>Vallitalea</taxon>
    </lineage>
</organism>
<evidence type="ECO:0000313" key="7">
    <source>
        <dbReference type="Proteomes" id="UP001144256"/>
    </source>
</evidence>
<dbReference type="SUPFAM" id="SSF111126">
    <property type="entry name" value="Ligand-binding domain in the NO signalling and Golgi transport"/>
    <property type="match status" value="1"/>
</dbReference>
<evidence type="ECO:0000256" key="4">
    <source>
        <dbReference type="SAM" id="Phobius"/>
    </source>
</evidence>
<gene>
    <name evidence="6" type="primary">sonO</name>
    <name evidence="6" type="ORF">SH1V18_07410</name>
</gene>
<dbReference type="InterPro" id="IPR011644">
    <property type="entry name" value="Heme_NO-bd"/>
</dbReference>
<accession>A0A9W6DD65</accession>
<keyword evidence="4" id="KW-0472">Membrane</keyword>
<dbReference type="EMBL" id="BRLB01000001">
    <property type="protein sequence ID" value="GKX28261.1"/>
    <property type="molecule type" value="Genomic_DNA"/>
</dbReference>
<keyword evidence="4" id="KW-0812">Transmembrane</keyword>
<dbReference type="GO" id="GO:0007165">
    <property type="term" value="P:signal transduction"/>
    <property type="evidence" value="ECO:0007669"/>
    <property type="project" value="UniProtKB-KW"/>
</dbReference>
<proteinExistence type="predicted"/>
<dbReference type="AlphaFoldDB" id="A0A9W6DD65"/>
<reference evidence="6" key="1">
    <citation type="submission" date="2022-06" db="EMBL/GenBank/DDBJ databases">
        <title>Vallitalea longa sp. nov., an anaerobic bacterium isolated from marine sediment.</title>
        <authorList>
            <person name="Hirano S."/>
            <person name="Terahara T."/>
            <person name="Mori K."/>
            <person name="Hamada M."/>
            <person name="Matsumoto R."/>
            <person name="Kobayashi T."/>
        </authorList>
    </citation>
    <scope>NUCLEOTIDE SEQUENCE</scope>
    <source>
        <strain evidence="6">SH18-1</strain>
    </source>
</reference>
<dbReference type="InterPro" id="IPR004089">
    <property type="entry name" value="MCPsignal_dom"/>
</dbReference>